<feature type="active site" description="Nucleophile" evidence="6">
    <location>
        <position position="72"/>
    </location>
</feature>
<dbReference type="RefSeq" id="WP_108950219.1">
    <property type="nucleotide sequence ID" value="NZ_CP022187.1"/>
</dbReference>
<dbReference type="GO" id="GO:0016787">
    <property type="term" value="F:hydrolase activity"/>
    <property type="evidence" value="ECO:0007669"/>
    <property type="project" value="UniProtKB-UniRule"/>
</dbReference>
<dbReference type="Pfam" id="PF01103">
    <property type="entry name" value="Omp85"/>
    <property type="match status" value="1"/>
</dbReference>
<evidence type="ECO:0000259" key="8">
    <source>
        <dbReference type="PROSITE" id="PS51635"/>
    </source>
</evidence>
<keyword evidence="2 6" id="KW-0378">Hydrolase</keyword>
<dbReference type="InterPro" id="IPR010827">
    <property type="entry name" value="BamA/TamA_POTRA"/>
</dbReference>
<dbReference type="InterPro" id="IPR050301">
    <property type="entry name" value="NTE"/>
</dbReference>
<dbReference type="InterPro" id="IPR000184">
    <property type="entry name" value="Bac_surfAg_D15"/>
</dbReference>
<feature type="chain" id="PRO_5015885683" description="PNPLA domain-containing protein" evidence="7">
    <location>
        <begin position="29"/>
        <end position="738"/>
    </location>
</feature>
<name>A0A2U8GSX7_9RHOO</name>
<feature type="active site" description="Proton acceptor" evidence="6">
    <location>
        <position position="218"/>
    </location>
</feature>
<dbReference type="CDD" id="cd07205">
    <property type="entry name" value="Pat_PNPLA6_PNPLA7_NTE1_like"/>
    <property type="match status" value="1"/>
</dbReference>
<accession>A0A2U8GSX7</accession>
<dbReference type="GO" id="GO:0016042">
    <property type="term" value="P:lipid catabolic process"/>
    <property type="evidence" value="ECO:0007669"/>
    <property type="project" value="UniProtKB-UniRule"/>
</dbReference>
<dbReference type="PANTHER" id="PTHR14226">
    <property type="entry name" value="NEUROPATHY TARGET ESTERASE/SWISS CHEESE D.MELANOGASTER"/>
    <property type="match status" value="1"/>
</dbReference>
<feature type="signal peptide" evidence="7">
    <location>
        <begin position="1"/>
        <end position="28"/>
    </location>
</feature>
<organism evidence="9 10">
    <name type="scientific">Parazoarcus communis</name>
    <dbReference type="NCBI Taxonomy" id="41977"/>
    <lineage>
        <taxon>Bacteria</taxon>
        <taxon>Pseudomonadati</taxon>
        <taxon>Pseudomonadota</taxon>
        <taxon>Betaproteobacteria</taxon>
        <taxon>Rhodocyclales</taxon>
        <taxon>Zoogloeaceae</taxon>
        <taxon>Parazoarcus</taxon>
    </lineage>
</organism>
<feature type="short sequence motif" description="GXGXXG" evidence="6">
    <location>
        <begin position="43"/>
        <end position="48"/>
    </location>
</feature>
<gene>
    <name evidence="9" type="ORF">CEW83_15935</name>
</gene>
<dbReference type="Pfam" id="PF07244">
    <property type="entry name" value="POTRA"/>
    <property type="match status" value="1"/>
</dbReference>
<evidence type="ECO:0000256" key="7">
    <source>
        <dbReference type="SAM" id="SignalP"/>
    </source>
</evidence>
<proteinExistence type="predicted"/>
<keyword evidence="4 6" id="KW-0443">Lipid metabolism</keyword>
<evidence type="ECO:0000313" key="10">
    <source>
        <dbReference type="Proteomes" id="UP000244930"/>
    </source>
</evidence>
<dbReference type="InterPro" id="IPR002641">
    <property type="entry name" value="PNPLA_dom"/>
</dbReference>
<feature type="short sequence motif" description="DGA/G" evidence="6">
    <location>
        <begin position="218"/>
        <end position="220"/>
    </location>
</feature>
<dbReference type="Gene3D" id="3.40.1090.10">
    <property type="entry name" value="Cytosolic phospholipase A2 catalytic domain"/>
    <property type="match status" value="2"/>
</dbReference>
<evidence type="ECO:0000256" key="4">
    <source>
        <dbReference type="ARBA" id="ARBA00023098"/>
    </source>
</evidence>
<dbReference type="Gene3D" id="3.10.20.310">
    <property type="entry name" value="membrane protein fhac"/>
    <property type="match status" value="1"/>
</dbReference>
<keyword evidence="7" id="KW-0732">Signal</keyword>
<dbReference type="AlphaFoldDB" id="A0A2U8GSX7"/>
<keyword evidence="10" id="KW-1185">Reference proteome</keyword>
<dbReference type="Gene3D" id="2.40.160.50">
    <property type="entry name" value="membrane protein fhac: a member of the omp85/tpsb transporter family"/>
    <property type="match status" value="1"/>
</dbReference>
<evidence type="ECO:0000256" key="1">
    <source>
        <dbReference type="ARBA" id="ARBA00004370"/>
    </source>
</evidence>
<evidence type="ECO:0000256" key="5">
    <source>
        <dbReference type="ARBA" id="ARBA00023136"/>
    </source>
</evidence>
<dbReference type="Proteomes" id="UP000244930">
    <property type="component" value="Chromosome"/>
</dbReference>
<feature type="short sequence motif" description="GXSXG" evidence="6">
    <location>
        <begin position="70"/>
        <end position="74"/>
    </location>
</feature>
<dbReference type="InterPro" id="IPR016035">
    <property type="entry name" value="Acyl_Trfase/lysoPLipase"/>
</dbReference>
<dbReference type="SUPFAM" id="SSF52151">
    <property type="entry name" value="FabD/lysophospholipase-like"/>
    <property type="match status" value="1"/>
</dbReference>
<evidence type="ECO:0000256" key="3">
    <source>
        <dbReference type="ARBA" id="ARBA00022963"/>
    </source>
</evidence>
<dbReference type="EMBL" id="CP022187">
    <property type="protein sequence ID" value="AWI76520.1"/>
    <property type="molecule type" value="Genomic_DNA"/>
</dbReference>
<keyword evidence="5" id="KW-0472">Membrane</keyword>
<evidence type="ECO:0000256" key="6">
    <source>
        <dbReference type="PROSITE-ProRule" id="PRU01161"/>
    </source>
</evidence>
<feature type="domain" description="PNPLA" evidence="8">
    <location>
        <begin position="39"/>
        <end position="231"/>
    </location>
</feature>
<dbReference type="PANTHER" id="PTHR14226:SF29">
    <property type="entry name" value="NEUROPATHY TARGET ESTERASE SWS"/>
    <property type="match status" value="1"/>
</dbReference>
<dbReference type="KEGG" id="acom:CEW83_15935"/>
<comment type="subcellular location">
    <subcellularLocation>
        <location evidence="1">Membrane</location>
    </subcellularLocation>
</comment>
<protein>
    <recommendedName>
        <fullName evidence="8">PNPLA domain-containing protein</fullName>
    </recommendedName>
</protein>
<dbReference type="PROSITE" id="PS51635">
    <property type="entry name" value="PNPLA"/>
    <property type="match status" value="1"/>
</dbReference>
<reference evidence="9 10" key="1">
    <citation type="submission" date="2017-06" db="EMBL/GenBank/DDBJ databases">
        <title>Azoarcus.</title>
        <authorList>
            <person name="Woo J.-H."/>
            <person name="Kim H.-S."/>
        </authorList>
    </citation>
    <scope>NUCLEOTIDE SEQUENCE [LARGE SCALE GENOMIC DNA]</scope>
    <source>
        <strain evidence="9 10">TSPY31</strain>
    </source>
</reference>
<evidence type="ECO:0000256" key="2">
    <source>
        <dbReference type="ARBA" id="ARBA00022801"/>
    </source>
</evidence>
<keyword evidence="3 6" id="KW-0442">Lipid degradation</keyword>
<evidence type="ECO:0000313" key="9">
    <source>
        <dbReference type="EMBL" id="AWI76520.1"/>
    </source>
</evidence>
<sequence>MPTPTLLRPASLVLLAFLMLSSVLPAFADAPPQRPRIGLALSGGGARGAAHIGVLQVLEALRIPVDCITGTSMGSIVGGAYAAGLSADDLEAAVVATDWDDVFNDKPPRREQSIRRKADALKGLSEVELGLKANGIAAARGLVSGVEIESFLRRLTRPVADVERFADLPIPFKAVATDIETGDAVILEHGSLPQAMRASMAIPGVMAPVELDGKLLVDGGIANNLPIGLVRQTCADVVIAVNIQSTLLKREQLSSAFSITGQLINLLGKSRVDAELATLGENDILIAPDLGDITSGSFERQPEAIARGRDAAQALAATLRRYSLPEDEYLALRSSQTLASNGLGKVAQIRFEGLKRTNDAVLRDLMHSASEDTLSEETLAADMRRIYGRGDFEGIDYRIAPQDGVRTLIVSPREKSWGPDYLGFGLGVASDFTGDSQYNLIVQHRKTWINPLGAEWATELKIGWRNRISSEFYQPLDAAGRAFVQPYVSAETYKQSLYVNSERIATYAFEQGTVGMDLGYNFGTVGMLRAGPVWRKGSYTRDTGTALVAGGDYETTGLQVRLLVDQLDRVRLASEGYALSLTAIKARQRDGTKLDYSLLEGHGQVFLNQGPHTLGISAEAGTSFDNGLPGQDLFQLGGPLRLSGYRFGEFLGAQYDFVRLEYRNRAIRLPAILGSGVFLGGSLESGRMDKLLNASESSGRRYSTSVFLSANTALGPAYLGFGVGDKGSKTLFLVIGVP</sequence>
<dbReference type="Pfam" id="PF01734">
    <property type="entry name" value="Patatin"/>
    <property type="match status" value="1"/>
</dbReference>
<dbReference type="GO" id="GO:0019867">
    <property type="term" value="C:outer membrane"/>
    <property type="evidence" value="ECO:0007669"/>
    <property type="project" value="InterPro"/>
</dbReference>